<feature type="domain" description="SSD" evidence="7">
    <location>
        <begin position="252"/>
        <end position="374"/>
    </location>
</feature>
<sequence>MLQNMLIRWLVGYPKTAFCLCLLLVAITCSGLSKLWISIDYQVYYADDDPYRLALKNLESQYGKTQNAYLVIQHKDPKANAVTAEALQALHQLTESAWQIPFSQRVTSVTNYKFIQAQGDDIKVAPLLDNPSSLSATEIETALQRLQQEPAVNQLLLSNDKTMAAVSVGLHLPDNPIAETRQVTSFIRKLLADFEQRYPQLHFFASGSVFADEVFAVATEQDLLTLIPLSYGVLIIILVILLRSTRAMLLVLSIVTLSVTIAFGIKGWFNPVISPVTAFAPSMIMIIAVADCIHLLNGFMYHRRQSLSHSAAIIETLRLTSRPVILTSVTTIIGFLGMNFSSSPAFHDLGNVVAIGVGAALLLALVMLPAWLLIKPIPVSPKQSVVSRFMPYLAEKLTQHPYFFLAASLLFSLLLIVGISQNKINETFIAFFDNSFEFRQNAEAIDQHLTGLHRIDYILPAAKAEGIFQPSYLQSLASFSHWLRQQPEVAHVETYSDIIKRLNQALHGDNPAKYRIPEKAELIAQYQLLYELSLPYGHDLNNRISFNHDATRMTVRLWLTDSAAILAFDQRVQRWLAEQAPSIVNAQQNLPSDTQGIGIDMMFAHIALNNIPAMYYGTLVALFLISFIIIAALRSLKVGSLGMLTNLLPITMAFGLWGWLSGQVGLSISVVASLTLGLVVDDTVHLLHRYLHARRQQGLSPAAALSTTLASSGVAIVTTSIVLAASFAVLAASHYTPNAQLGLLTAITIIFALIIDLLLLPPLLFLLDQRITQPSVIKEVEHASHS</sequence>
<keyword evidence="5 6" id="KW-0472">Membrane</keyword>
<evidence type="ECO:0000256" key="2">
    <source>
        <dbReference type="ARBA" id="ARBA00022475"/>
    </source>
</evidence>
<dbReference type="GO" id="GO:0005886">
    <property type="term" value="C:plasma membrane"/>
    <property type="evidence" value="ECO:0007669"/>
    <property type="project" value="UniProtKB-SubCell"/>
</dbReference>
<feature type="transmembrane region" description="Helical" evidence="6">
    <location>
        <begin position="743"/>
        <end position="767"/>
    </location>
</feature>
<comment type="subcellular location">
    <subcellularLocation>
        <location evidence="1">Cell membrane</location>
        <topology evidence="1">Multi-pass membrane protein</topology>
    </subcellularLocation>
</comment>
<evidence type="ECO:0000256" key="3">
    <source>
        <dbReference type="ARBA" id="ARBA00022692"/>
    </source>
</evidence>
<dbReference type="Pfam" id="PF03176">
    <property type="entry name" value="MMPL"/>
    <property type="match status" value="2"/>
</dbReference>
<feature type="transmembrane region" description="Helical" evidence="6">
    <location>
        <begin position="613"/>
        <end position="633"/>
    </location>
</feature>
<feature type="transmembrane region" description="Helical" evidence="6">
    <location>
        <begin position="666"/>
        <end position="687"/>
    </location>
</feature>
<keyword evidence="3 6" id="KW-0812">Transmembrane</keyword>
<feature type="transmembrane region" description="Helical" evidence="6">
    <location>
        <begin position="249"/>
        <end position="269"/>
    </location>
</feature>
<evidence type="ECO:0000256" key="6">
    <source>
        <dbReference type="SAM" id="Phobius"/>
    </source>
</evidence>
<proteinExistence type="predicted"/>
<feature type="transmembrane region" description="Helical" evidence="6">
    <location>
        <begin position="402"/>
        <end position="420"/>
    </location>
</feature>
<dbReference type="PANTHER" id="PTHR33406">
    <property type="entry name" value="MEMBRANE PROTEIN MJ1562-RELATED"/>
    <property type="match status" value="1"/>
</dbReference>
<comment type="caution">
    <text evidence="8">The sequence shown here is derived from an EMBL/GenBank/DDBJ whole genome shotgun (WGS) entry which is preliminary data.</text>
</comment>
<dbReference type="InterPro" id="IPR000731">
    <property type="entry name" value="SSD"/>
</dbReference>
<name>A0A4P9VJW5_9GAMM</name>
<evidence type="ECO:0000313" key="8">
    <source>
        <dbReference type="EMBL" id="RDH42092.1"/>
    </source>
</evidence>
<keyword evidence="2" id="KW-1003">Cell membrane</keyword>
<feature type="transmembrane region" description="Helical" evidence="6">
    <location>
        <begin position="708"/>
        <end position="731"/>
    </location>
</feature>
<feature type="transmembrane region" description="Helical" evidence="6">
    <location>
        <begin position="281"/>
        <end position="302"/>
    </location>
</feature>
<dbReference type="Proteomes" id="UP000257039">
    <property type="component" value="Unassembled WGS sequence"/>
</dbReference>
<feature type="transmembrane region" description="Helical" evidence="6">
    <location>
        <begin position="323"/>
        <end position="340"/>
    </location>
</feature>
<evidence type="ECO:0000313" key="9">
    <source>
        <dbReference type="Proteomes" id="UP000257039"/>
    </source>
</evidence>
<evidence type="ECO:0000256" key="5">
    <source>
        <dbReference type="ARBA" id="ARBA00023136"/>
    </source>
</evidence>
<dbReference type="PANTHER" id="PTHR33406:SF12">
    <property type="entry name" value="BLR2997 PROTEIN"/>
    <property type="match status" value="1"/>
</dbReference>
<keyword evidence="9" id="KW-1185">Reference proteome</keyword>
<feature type="domain" description="SSD" evidence="7">
    <location>
        <begin position="638"/>
        <end position="766"/>
    </location>
</feature>
<dbReference type="RefSeq" id="WP_094785647.1">
    <property type="nucleotide sequence ID" value="NZ_NDXW01000001.1"/>
</dbReference>
<dbReference type="PROSITE" id="PS50156">
    <property type="entry name" value="SSD"/>
    <property type="match status" value="2"/>
</dbReference>
<accession>A0A4P9VJW5</accession>
<dbReference type="SUPFAM" id="SSF82866">
    <property type="entry name" value="Multidrug efflux transporter AcrB transmembrane domain"/>
    <property type="match status" value="2"/>
</dbReference>
<feature type="transmembrane region" description="Helical" evidence="6">
    <location>
        <begin position="352"/>
        <end position="374"/>
    </location>
</feature>
<evidence type="ECO:0000259" key="7">
    <source>
        <dbReference type="PROSITE" id="PS50156"/>
    </source>
</evidence>
<evidence type="ECO:0000256" key="4">
    <source>
        <dbReference type="ARBA" id="ARBA00022989"/>
    </source>
</evidence>
<gene>
    <name evidence="8" type="ORF">B9G39_00790</name>
</gene>
<dbReference type="Gene3D" id="1.20.1640.10">
    <property type="entry name" value="Multidrug efflux transporter AcrB transmembrane domain"/>
    <property type="match status" value="2"/>
</dbReference>
<protein>
    <recommendedName>
        <fullName evidence="7">SSD domain-containing protein</fullName>
    </recommendedName>
</protein>
<dbReference type="AlphaFoldDB" id="A0A4P9VJW5"/>
<reference evidence="8 9" key="1">
    <citation type="submission" date="2017-04" db="EMBL/GenBank/DDBJ databases">
        <title>Draft genome sequence of Zooshikella ganghwensis VG4 isolated from Red Sea sediments.</title>
        <authorList>
            <person name="Rehman Z."/>
            <person name="Alam I."/>
            <person name="Kamau A."/>
            <person name="Bajic V."/>
            <person name="Leiknes T."/>
        </authorList>
    </citation>
    <scope>NUCLEOTIDE SEQUENCE [LARGE SCALE GENOMIC DNA]</scope>
    <source>
        <strain evidence="8 9">VG4</strain>
    </source>
</reference>
<keyword evidence="4 6" id="KW-1133">Transmembrane helix</keyword>
<feature type="transmembrane region" description="Helical" evidence="6">
    <location>
        <begin position="640"/>
        <end position="660"/>
    </location>
</feature>
<organism evidence="8 9">
    <name type="scientific">Zooshikella ganghwensis</name>
    <dbReference type="NCBI Taxonomy" id="202772"/>
    <lineage>
        <taxon>Bacteria</taxon>
        <taxon>Pseudomonadati</taxon>
        <taxon>Pseudomonadota</taxon>
        <taxon>Gammaproteobacteria</taxon>
        <taxon>Oceanospirillales</taxon>
        <taxon>Zooshikellaceae</taxon>
        <taxon>Zooshikella</taxon>
    </lineage>
</organism>
<evidence type="ECO:0000256" key="1">
    <source>
        <dbReference type="ARBA" id="ARBA00004651"/>
    </source>
</evidence>
<feature type="transmembrane region" description="Helical" evidence="6">
    <location>
        <begin position="223"/>
        <end position="242"/>
    </location>
</feature>
<dbReference type="InterPro" id="IPR050545">
    <property type="entry name" value="Mycobact_MmpL"/>
</dbReference>
<dbReference type="InterPro" id="IPR004869">
    <property type="entry name" value="MMPL_dom"/>
</dbReference>
<dbReference type="EMBL" id="NDXW01000001">
    <property type="protein sequence ID" value="RDH42092.1"/>
    <property type="molecule type" value="Genomic_DNA"/>
</dbReference>